<dbReference type="CDD" id="cd06466">
    <property type="entry name" value="p23_CS_SGT1_like"/>
    <property type="match status" value="1"/>
</dbReference>
<dbReference type="EMBL" id="AP028918">
    <property type="protein sequence ID" value="BES98898.1"/>
    <property type="molecule type" value="Genomic_DNA"/>
</dbReference>
<dbReference type="InterPro" id="IPR008978">
    <property type="entry name" value="HSP20-like_chaperone"/>
</dbReference>
<protein>
    <submittedName>
        <fullName evidence="4">Suppressor of G2 allele of</fullName>
    </submittedName>
</protein>
<dbReference type="Pfam" id="PF04969">
    <property type="entry name" value="CS"/>
    <property type="match status" value="1"/>
</dbReference>
<evidence type="ECO:0000313" key="5">
    <source>
        <dbReference type="Proteomes" id="UP001307889"/>
    </source>
</evidence>
<feature type="domain" description="SGS" evidence="2">
    <location>
        <begin position="114"/>
        <end position="199"/>
    </location>
</feature>
<dbReference type="Proteomes" id="UP001307889">
    <property type="component" value="Chromosome 10"/>
</dbReference>
<feature type="domain" description="CS" evidence="3">
    <location>
        <begin position="18"/>
        <end position="108"/>
    </location>
</feature>
<proteinExistence type="predicted"/>
<evidence type="ECO:0000259" key="2">
    <source>
        <dbReference type="PROSITE" id="PS51048"/>
    </source>
</evidence>
<dbReference type="InterPro" id="IPR007052">
    <property type="entry name" value="CS_dom"/>
</dbReference>
<dbReference type="PANTHER" id="PTHR45862">
    <property type="entry name" value="PROTEIN SGT1 HOMOLOG"/>
    <property type="match status" value="1"/>
</dbReference>
<evidence type="ECO:0000256" key="1">
    <source>
        <dbReference type="SAM" id="MobiDB-lite"/>
    </source>
</evidence>
<dbReference type="InterPro" id="IPR007699">
    <property type="entry name" value="SGS_dom"/>
</dbReference>
<dbReference type="Pfam" id="PF05002">
    <property type="entry name" value="SGS"/>
    <property type="match status" value="1"/>
</dbReference>
<accession>A0ABN7B3W0</accession>
<keyword evidence="5" id="KW-1185">Reference proteome</keyword>
<evidence type="ECO:0000259" key="3">
    <source>
        <dbReference type="PROSITE" id="PS51203"/>
    </source>
</evidence>
<reference evidence="4 5" key="1">
    <citation type="submission" date="2023-09" db="EMBL/GenBank/DDBJ databases">
        <title>Nesidiocoris tenuis whole genome shotgun sequence.</title>
        <authorList>
            <person name="Shibata T."/>
            <person name="Shimoda M."/>
            <person name="Kobayashi T."/>
            <person name="Uehara T."/>
        </authorList>
    </citation>
    <scope>NUCLEOTIDE SEQUENCE [LARGE SCALE GENOMIC DNA]</scope>
    <source>
        <strain evidence="4 5">Japan</strain>
    </source>
</reference>
<sequence>MSSTSENAPSASDSPQVVTNPKFDWYQSESQIVLTLFVKKVKPEPESSVIFGESQIVAKLTAEPGLRIEKTFKLEKQVKPRGCSYKIFPSKVEIKLAKFDGSHWPRLEAVPEVEKAQSKSQPRNWDRVVNELDDKTDESDLAQLFQKIYEEGSDEVKKAMNKSFVESGGTELNTNWGAVGHDKVSIKPPDGMEWRSWDK</sequence>
<feature type="region of interest" description="Disordered" evidence="1">
    <location>
        <begin position="180"/>
        <end position="199"/>
    </location>
</feature>
<dbReference type="PROSITE" id="PS51203">
    <property type="entry name" value="CS"/>
    <property type="match status" value="1"/>
</dbReference>
<dbReference type="InterPro" id="IPR044563">
    <property type="entry name" value="Sgt1-like"/>
</dbReference>
<gene>
    <name evidence="4" type="ORF">NTJ_11714</name>
</gene>
<organism evidence="4 5">
    <name type="scientific">Nesidiocoris tenuis</name>
    <dbReference type="NCBI Taxonomy" id="355587"/>
    <lineage>
        <taxon>Eukaryota</taxon>
        <taxon>Metazoa</taxon>
        <taxon>Ecdysozoa</taxon>
        <taxon>Arthropoda</taxon>
        <taxon>Hexapoda</taxon>
        <taxon>Insecta</taxon>
        <taxon>Pterygota</taxon>
        <taxon>Neoptera</taxon>
        <taxon>Paraneoptera</taxon>
        <taxon>Hemiptera</taxon>
        <taxon>Heteroptera</taxon>
        <taxon>Panheteroptera</taxon>
        <taxon>Cimicomorpha</taxon>
        <taxon>Miridae</taxon>
        <taxon>Dicyphina</taxon>
        <taxon>Nesidiocoris</taxon>
    </lineage>
</organism>
<evidence type="ECO:0000313" key="4">
    <source>
        <dbReference type="EMBL" id="BES98898.1"/>
    </source>
</evidence>
<dbReference type="PROSITE" id="PS51048">
    <property type="entry name" value="SGS"/>
    <property type="match status" value="1"/>
</dbReference>
<dbReference type="Gene3D" id="2.60.40.790">
    <property type="match status" value="1"/>
</dbReference>
<dbReference type="SUPFAM" id="SSF49764">
    <property type="entry name" value="HSP20-like chaperones"/>
    <property type="match status" value="1"/>
</dbReference>
<name>A0ABN7B3W0_9HEMI</name>